<dbReference type="GO" id="GO:0072659">
    <property type="term" value="P:protein localization to plasma membrane"/>
    <property type="evidence" value="ECO:0007669"/>
    <property type="project" value="TreeGrafter"/>
</dbReference>
<keyword evidence="1" id="KW-0597">Phosphoprotein</keyword>
<dbReference type="Proteomes" id="UP001333110">
    <property type="component" value="Unassembled WGS sequence"/>
</dbReference>
<dbReference type="InterPro" id="IPR029294">
    <property type="entry name" value="hSH3"/>
</dbReference>
<dbReference type="PANTHER" id="PTHR16830:SF1">
    <property type="entry name" value="FYN-BINDING PROTEIN 2"/>
    <property type="match status" value="1"/>
</dbReference>
<reference evidence="3 4" key="1">
    <citation type="journal article" date="2023" name="J. Hered.">
        <title>Chromosome-level genome of the wood stork (Mycteria americana) provides insight into avian chromosome evolution.</title>
        <authorList>
            <person name="Flamio R. Jr."/>
            <person name="Ramstad K.M."/>
        </authorList>
    </citation>
    <scope>NUCLEOTIDE SEQUENCE [LARGE SCALE GENOMIC DNA]</scope>
    <source>
        <strain evidence="3">JAX WOST 10</strain>
    </source>
</reference>
<dbReference type="SUPFAM" id="SSF50044">
    <property type="entry name" value="SH3-domain"/>
    <property type="match status" value="1"/>
</dbReference>
<dbReference type="AlphaFoldDB" id="A0AAN7N5A8"/>
<dbReference type="PANTHER" id="PTHR16830">
    <property type="entry name" value="SH2 CONTAINING ADAPTOR PRAM-1 RELATED"/>
    <property type="match status" value="1"/>
</dbReference>
<evidence type="ECO:0000313" key="3">
    <source>
        <dbReference type="EMBL" id="KAK4820017.1"/>
    </source>
</evidence>
<dbReference type="InterPro" id="IPR036028">
    <property type="entry name" value="SH3-like_dom_sf"/>
</dbReference>
<evidence type="ECO:0000313" key="4">
    <source>
        <dbReference type="Proteomes" id="UP001333110"/>
    </source>
</evidence>
<protein>
    <recommendedName>
        <fullName evidence="2">Helically-extended SH3 domain-containing protein</fullName>
    </recommendedName>
</protein>
<name>A0AAN7N5A8_MYCAM</name>
<gene>
    <name evidence="3" type="ORF">QYF61_017690</name>
</gene>
<dbReference type="GO" id="GO:0050852">
    <property type="term" value="P:T cell receptor signaling pathway"/>
    <property type="evidence" value="ECO:0007669"/>
    <property type="project" value="TreeGrafter"/>
</dbReference>
<sequence length="181" mass="20644">MPPTHREATEKQKRFGSLFKIEKLKLKNTRFKENLRLFSISVPNLAAVAQEDTVYDDVEVGQREPRNTFKVKKGNAEKSKKMEKEEKFFRETFKYDKEINVINTATAECSVPSKRRVDLPVTAGEQLDVIDVTEGNAVICRNSEGRCKFAESLWHGWSLCKPVLKGKSALQATMGMFYCST</sequence>
<dbReference type="Gene3D" id="2.30.30.40">
    <property type="entry name" value="SH3 Domains"/>
    <property type="match status" value="1"/>
</dbReference>
<comment type="caution">
    <text evidence="3">The sequence shown here is derived from an EMBL/GenBank/DDBJ whole genome shotgun (WGS) entry which is preliminary data.</text>
</comment>
<dbReference type="InterPro" id="IPR043443">
    <property type="entry name" value="FYB1/2-like"/>
</dbReference>
<dbReference type="GO" id="GO:0007229">
    <property type="term" value="P:integrin-mediated signaling pathway"/>
    <property type="evidence" value="ECO:0007669"/>
    <property type="project" value="InterPro"/>
</dbReference>
<accession>A0AAN7N5A8</accession>
<dbReference type="EMBL" id="JAUNZN010000006">
    <property type="protein sequence ID" value="KAK4820017.1"/>
    <property type="molecule type" value="Genomic_DNA"/>
</dbReference>
<feature type="domain" description="Helically-extended SH3" evidence="2">
    <location>
        <begin position="89"/>
        <end position="148"/>
    </location>
</feature>
<organism evidence="3 4">
    <name type="scientific">Mycteria americana</name>
    <name type="common">Wood stork</name>
    <dbReference type="NCBI Taxonomy" id="33587"/>
    <lineage>
        <taxon>Eukaryota</taxon>
        <taxon>Metazoa</taxon>
        <taxon>Chordata</taxon>
        <taxon>Craniata</taxon>
        <taxon>Vertebrata</taxon>
        <taxon>Euteleostomi</taxon>
        <taxon>Archelosauria</taxon>
        <taxon>Archosauria</taxon>
        <taxon>Dinosauria</taxon>
        <taxon>Saurischia</taxon>
        <taxon>Theropoda</taxon>
        <taxon>Coelurosauria</taxon>
        <taxon>Aves</taxon>
        <taxon>Neognathae</taxon>
        <taxon>Neoaves</taxon>
        <taxon>Aequornithes</taxon>
        <taxon>Ciconiiformes</taxon>
        <taxon>Ciconiidae</taxon>
        <taxon>Mycteria</taxon>
    </lineage>
</organism>
<keyword evidence="4" id="KW-1185">Reference proteome</keyword>
<dbReference type="GO" id="GO:0005886">
    <property type="term" value="C:plasma membrane"/>
    <property type="evidence" value="ECO:0007669"/>
    <property type="project" value="InterPro"/>
</dbReference>
<evidence type="ECO:0000256" key="1">
    <source>
        <dbReference type="ARBA" id="ARBA00022553"/>
    </source>
</evidence>
<evidence type="ECO:0000259" key="2">
    <source>
        <dbReference type="Pfam" id="PF14603"/>
    </source>
</evidence>
<dbReference type="Pfam" id="PF14603">
    <property type="entry name" value="hSH3"/>
    <property type="match status" value="1"/>
</dbReference>
<proteinExistence type="predicted"/>